<dbReference type="Proteomes" id="UP000244722">
    <property type="component" value="Unassembled WGS sequence"/>
</dbReference>
<gene>
    <name evidence="1" type="ORF">B9Z19DRAFT_1080657</name>
</gene>
<keyword evidence="2" id="KW-1185">Reference proteome</keyword>
<comment type="caution">
    <text evidence="1">The sequence shown here is derived from an EMBL/GenBank/DDBJ whole genome shotgun (WGS) entry which is preliminary data.</text>
</comment>
<dbReference type="AlphaFoldDB" id="A0A2T6ZWT6"/>
<proteinExistence type="predicted"/>
<accession>A0A2T6ZWT6</accession>
<reference evidence="1 2" key="1">
    <citation type="submission" date="2017-04" db="EMBL/GenBank/DDBJ databases">
        <title>Draft genome sequence of Tuber borchii Vittad., a whitish edible truffle.</title>
        <authorList>
            <consortium name="DOE Joint Genome Institute"/>
            <person name="Murat C."/>
            <person name="Kuo A."/>
            <person name="Barry K.W."/>
            <person name="Clum A."/>
            <person name="Dockter R.B."/>
            <person name="Fauchery L."/>
            <person name="Iotti M."/>
            <person name="Kohler A."/>
            <person name="Labutti K."/>
            <person name="Lindquist E.A."/>
            <person name="Lipzen A."/>
            <person name="Ohm R.A."/>
            <person name="Wang M."/>
            <person name="Grigoriev I.V."/>
            <person name="Zambonelli A."/>
            <person name="Martin F.M."/>
        </authorList>
    </citation>
    <scope>NUCLEOTIDE SEQUENCE [LARGE SCALE GENOMIC DNA]</scope>
    <source>
        <strain evidence="1 2">Tbo3840</strain>
    </source>
</reference>
<organism evidence="1 2">
    <name type="scientific">Tuber borchii</name>
    <name type="common">White truffle</name>
    <dbReference type="NCBI Taxonomy" id="42251"/>
    <lineage>
        <taxon>Eukaryota</taxon>
        <taxon>Fungi</taxon>
        <taxon>Dikarya</taxon>
        <taxon>Ascomycota</taxon>
        <taxon>Pezizomycotina</taxon>
        <taxon>Pezizomycetes</taxon>
        <taxon>Pezizales</taxon>
        <taxon>Tuberaceae</taxon>
        <taxon>Tuber</taxon>
    </lineage>
</organism>
<evidence type="ECO:0000313" key="1">
    <source>
        <dbReference type="EMBL" id="PUU79920.1"/>
    </source>
</evidence>
<protein>
    <submittedName>
        <fullName evidence="1">Uncharacterized protein</fullName>
    </submittedName>
</protein>
<sequence length="106" mass="12637">MIGYTSVCIAFHVVLKWRLFPHWCRVLWWQANLCWWAAAVLSLLPLLPPSPPNSRPNPYSGHYNNPHNLRPFVIFSTNKLRRHPHHLSRYLHLPYQSIQLRFISPF</sequence>
<evidence type="ECO:0000313" key="2">
    <source>
        <dbReference type="Proteomes" id="UP000244722"/>
    </source>
</evidence>
<dbReference type="EMBL" id="NESQ01000078">
    <property type="protein sequence ID" value="PUU79920.1"/>
    <property type="molecule type" value="Genomic_DNA"/>
</dbReference>
<name>A0A2T6ZWT6_TUBBO</name>